<dbReference type="EMBL" id="CP001857">
    <property type="protein sequence ID" value="ADB58546.1"/>
    <property type="molecule type" value="Genomic_DNA"/>
</dbReference>
<dbReference type="PaxDb" id="572546-Arcpr_1500"/>
<gene>
    <name evidence="1" type="ordered locus">Arcpr_1500</name>
</gene>
<keyword evidence="2" id="KW-1185">Reference proteome</keyword>
<name>D2REK2_ARCPA</name>
<organism evidence="1 2">
    <name type="scientific">Archaeoglobus profundus (strain DSM 5631 / JCM 9629 / NBRC 100127 / Av18)</name>
    <dbReference type="NCBI Taxonomy" id="572546"/>
    <lineage>
        <taxon>Archaea</taxon>
        <taxon>Methanobacteriati</taxon>
        <taxon>Methanobacteriota</taxon>
        <taxon>Archaeoglobi</taxon>
        <taxon>Archaeoglobales</taxon>
        <taxon>Archaeoglobaceae</taxon>
        <taxon>Archaeoglobus</taxon>
    </lineage>
</organism>
<protein>
    <submittedName>
        <fullName evidence="1">Uncharacterized protein</fullName>
    </submittedName>
</protein>
<dbReference type="AlphaFoldDB" id="D2REK2"/>
<dbReference type="GeneID" id="8740190"/>
<accession>D2REK2</accession>
<evidence type="ECO:0000313" key="2">
    <source>
        <dbReference type="Proteomes" id="UP000001901"/>
    </source>
</evidence>
<reference evidence="1 2" key="1">
    <citation type="journal article" date="2010" name="Stand. Genomic Sci.">
        <title>Complete genome sequence of Archaeoglobus profundus type strain (AV18).</title>
        <authorList>
            <person name="von Jan M."/>
            <person name="Lapidus A."/>
            <person name="Del Rio T.G."/>
            <person name="Copeland A."/>
            <person name="Tice H."/>
            <person name="Cheng J.F."/>
            <person name="Lucas S."/>
            <person name="Chen F."/>
            <person name="Nolan M."/>
            <person name="Goodwin L."/>
            <person name="Han C."/>
            <person name="Pitluck S."/>
            <person name="Liolios K."/>
            <person name="Ivanova N."/>
            <person name="Mavromatis K."/>
            <person name="Ovchinnikova G."/>
            <person name="Chertkov O."/>
            <person name="Pati A."/>
            <person name="Chen A."/>
            <person name="Palaniappan K."/>
            <person name="Land M."/>
            <person name="Hauser L."/>
            <person name="Chang Y.J."/>
            <person name="Jeffries C.D."/>
            <person name="Saunders E."/>
            <person name="Brettin T."/>
            <person name="Detter J.C."/>
            <person name="Chain P."/>
            <person name="Eichinger K."/>
            <person name="Huber H."/>
            <person name="Spring S."/>
            <person name="Rohde M."/>
            <person name="Goker M."/>
            <person name="Wirth R."/>
            <person name="Woyke T."/>
            <person name="Bristow J."/>
            <person name="Eisen J.A."/>
            <person name="Markowitz V."/>
            <person name="Hugenholtz P."/>
            <person name="Kyrpides N.C."/>
            <person name="Klenk H.P."/>
        </authorList>
    </citation>
    <scope>NUCLEOTIDE SEQUENCE [LARGE SCALE GENOMIC DNA]</scope>
    <source>
        <strain evidence="2">DSM 5631 / JCM 9629 / NBRC 100127 / Av18</strain>
    </source>
</reference>
<dbReference type="STRING" id="572546.Arcpr_1500"/>
<proteinExistence type="predicted"/>
<dbReference type="Proteomes" id="UP000001901">
    <property type="component" value="Chromosome"/>
</dbReference>
<dbReference type="RefSeq" id="WP_012940882.1">
    <property type="nucleotide sequence ID" value="NC_013741.1"/>
</dbReference>
<dbReference type="HOGENOM" id="CLU_2461599_0_0_2"/>
<evidence type="ECO:0000313" key="1">
    <source>
        <dbReference type="EMBL" id="ADB58546.1"/>
    </source>
</evidence>
<sequence>MQDLEFLKLLKIAKKFFEEVYDSHVQVIIVYDQRIKPQVGDVILRPTKEDCSRILRRLKFEKDLEDIKKEKEKVFGIANTGGGFGSYS</sequence>
<dbReference type="KEGG" id="apo:Arcpr_1500"/>